<dbReference type="EMBL" id="LMTZ01000055">
    <property type="protein sequence ID" value="KST68587.1"/>
    <property type="molecule type" value="Genomic_DNA"/>
</dbReference>
<evidence type="ECO:0000313" key="1">
    <source>
        <dbReference type="EMBL" id="KST68587.1"/>
    </source>
</evidence>
<protein>
    <submittedName>
        <fullName evidence="1">Uncharacterized protein</fullName>
    </submittedName>
</protein>
<proteinExistence type="predicted"/>
<dbReference type="Proteomes" id="UP000053372">
    <property type="component" value="Unassembled WGS sequence"/>
</dbReference>
<name>A0A0V7ZVV3_9CYAN</name>
<comment type="caution">
    <text evidence="1">The sequence shown here is derived from an EMBL/GenBank/DDBJ whole genome shotgun (WGS) entry which is preliminary data.</text>
</comment>
<accession>A0A0V7ZVV3</accession>
<organism evidence="1 2">
    <name type="scientific">Mastigocoleus testarum BC008</name>
    <dbReference type="NCBI Taxonomy" id="371196"/>
    <lineage>
        <taxon>Bacteria</taxon>
        <taxon>Bacillati</taxon>
        <taxon>Cyanobacteriota</taxon>
        <taxon>Cyanophyceae</taxon>
        <taxon>Nostocales</taxon>
        <taxon>Hapalosiphonaceae</taxon>
        <taxon>Mastigocoleus</taxon>
    </lineage>
</organism>
<dbReference type="AlphaFoldDB" id="A0A0V7ZVV3"/>
<evidence type="ECO:0000313" key="2">
    <source>
        <dbReference type="Proteomes" id="UP000053372"/>
    </source>
</evidence>
<sequence length="400" mass="46226">MLKDTLYPFLFSRNQQSDYKIVLGPHFIWDEDLLHVIADTIGEEEPTAKGQVIHRQLRKNRIGNLMLIFRVVYAVCKDISMLSNEYLRDSQGRKILHAEGFIVKSKKLDVDSQELLNDYFHNISMKYYKKFWELGTIKKYATPKDLGMHDFEGGKITNSSNKLGGILNLLYDLFLSFLGIIKSVIFYLRHWISSIKLLGKSKKSKYPLSSLVSKPSRKSTVGTAIVNLLGYKHLIVLEGFVKKFQKHYGDNPNKLIFLMMKFPDSKNTSRTDLILRDMYNTIKKIGENFDLQVIRSDEFSATPVTWDNAKVHAISCSYGIAILGCEHSDELNLKIAMEASYMEGLGKQVLLLIEEDLIRKHSVYIQGHTYDSFSWENRRLRKSIEESITKWLRSLHIPKV</sequence>
<gene>
    <name evidence="1" type="ORF">BC008_33590</name>
</gene>
<keyword evidence="2" id="KW-1185">Reference proteome</keyword>
<reference evidence="1 2" key="1">
    <citation type="journal article" date="2015" name="Genome Announc.">
        <title>Draft Genome of the Euendolithic (true boring) Cyanobacterium Mastigocoleus testarum strain BC008.</title>
        <authorList>
            <person name="Guida B.S."/>
            <person name="Garcia-Pichel F."/>
        </authorList>
    </citation>
    <scope>NUCLEOTIDE SEQUENCE [LARGE SCALE GENOMIC DNA]</scope>
    <source>
        <strain evidence="1 2">BC008</strain>
    </source>
</reference>
<dbReference type="RefSeq" id="WP_027843815.1">
    <property type="nucleotide sequence ID" value="NZ_LMTZ01000055.1"/>
</dbReference>
<dbReference type="OrthoDB" id="5197333at2"/>